<dbReference type="EMBL" id="BAABDH010000039">
    <property type="protein sequence ID" value="GAA3938736.1"/>
    <property type="molecule type" value="Genomic_DNA"/>
</dbReference>
<dbReference type="RefSeq" id="WP_345113900.1">
    <property type="nucleotide sequence ID" value="NZ_BAABDH010000039.1"/>
</dbReference>
<accession>A0ABP7N6W8</accession>
<name>A0ABP7N6W8_9BACT</name>
<evidence type="ECO:0000313" key="2">
    <source>
        <dbReference type="EMBL" id="GAA3938736.1"/>
    </source>
</evidence>
<keyword evidence="3" id="KW-1185">Reference proteome</keyword>
<feature type="signal peptide" evidence="1">
    <location>
        <begin position="1"/>
        <end position="26"/>
    </location>
</feature>
<dbReference type="Proteomes" id="UP001499909">
    <property type="component" value="Unassembled WGS sequence"/>
</dbReference>
<protein>
    <recommendedName>
        <fullName evidence="4">Lipocalin-like domain-containing protein</fullName>
    </recommendedName>
</protein>
<evidence type="ECO:0000256" key="1">
    <source>
        <dbReference type="SAM" id="SignalP"/>
    </source>
</evidence>
<reference evidence="3" key="1">
    <citation type="journal article" date="2019" name="Int. J. Syst. Evol. Microbiol.">
        <title>The Global Catalogue of Microorganisms (GCM) 10K type strain sequencing project: providing services to taxonomists for standard genome sequencing and annotation.</title>
        <authorList>
            <consortium name="The Broad Institute Genomics Platform"/>
            <consortium name="The Broad Institute Genome Sequencing Center for Infectious Disease"/>
            <person name="Wu L."/>
            <person name="Ma J."/>
        </authorList>
    </citation>
    <scope>NUCLEOTIDE SEQUENCE [LARGE SCALE GENOMIC DNA]</scope>
    <source>
        <strain evidence="3">JCM 17214</strain>
    </source>
</reference>
<proteinExistence type="predicted"/>
<keyword evidence="1" id="KW-0732">Signal</keyword>
<organism evidence="2 3">
    <name type="scientific">Hymenobacter algoricola</name>
    <dbReference type="NCBI Taxonomy" id="486267"/>
    <lineage>
        <taxon>Bacteria</taxon>
        <taxon>Pseudomonadati</taxon>
        <taxon>Bacteroidota</taxon>
        <taxon>Cytophagia</taxon>
        <taxon>Cytophagales</taxon>
        <taxon>Hymenobacteraceae</taxon>
        <taxon>Hymenobacter</taxon>
    </lineage>
</organism>
<gene>
    <name evidence="2" type="ORF">GCM10022406_23660</name>
</gene>
<feature type="chain" id="PRO_5046574325" description="Lipocalin-like domain-containing protein" evidence="1">
    <location>
        <begin position="27"/>
        <end position="149"/>
    </location>
</feature>
<evidence type="ECO:0000313" key="3">
    <source>
        <dbReference type="Proteomes" id="UP001499909"/>
    </source>
</evidence>
<sequence length="149" mass="15862">MKKLIQKLASAVLFVGLTLAGNAALAQNRIGDAVQQGKGAYVLKTERAECMTNTLLGIPTVPANGCVNMTQEKFIVTPSGNSFATWKGTLPENQRPAQRVVFNSTYTEVVDGPTKGQVYNSVATTETSGAVTLTFERKPNGNGKGKNKK</sequence>
<evidence type="ECO:0008006" key="4">
    <source>
        <dbReference type="Google" id="ProtNLM"/>
    </source>
</evidence>
<comment type="caution">
    <text evidence="2">The sequence shown here is derived from an EMBL/GenBank/DDBJ whole genome shotgun (WGS) entry which is preliminary data.</text>
</comment>